<feature type="transmembrane region" description="Helical" evidence="10">
    <location>
        <begin position="599"/>
        <end position="620"/>
    </location>
</feature>
<evidence type="ECO:0000256" key="8">
    <source>
        <dbReference type="RuleBase" id="RU003857"/>
    </source>
</evidence>
<dbReference type="VEuPathDB" id="VectorBase:LLONM1_011750"/>
<dbReference type="GO" id="GO:0022841">
    <property type="term" value="F:potassium ion leak channel activity"/>
    <property type="evidence" value="ECO:0007669"/>
    <property type="project" value="TreeGrafter"/>
</dbReference>
<feature type="region of interest" description="Disordered" evidence="9">
    <location>
        <begin position="252"/>
        <end position="376"/>
    </location>
</feature>
<feature type="transmembrane region" description="Helical" evidence="10">
    <location>
        <begin position="837"/>
        <end position="859"/>
    </location>
</feature>
<evidence type="ECO:0000256" key="5">
    <source>
        <dbReference type="ARBA" id="ARBA00023065"/>
    </source>
</evidence>
<dbReference type="VEuPathDB" id="VectorBase:LLONM1_007142"/>
<sequence length="981" mass="111627">MEAPKTPASPSLSGGGSASGKLRRANRPRITITIPPHHQQLPMRHSPYYGPSTATTIPPTALTGDANLRRPSFFDPFGMDHPAKYGDFMSKQFEGIKDFTKSGLGHGEKVALWVYEKFSSWSKKWFTHIFLVTVMLLYSLAGASIFKAIEGTHEEKLIMDVRKESFAVAKAIRELTYNARLTRDQEQWEDAIVQKLDDFRQSLFQYYKNGYNNSPEKVWSFWNSVFYCGTIYTTIGMLRRKMNRQHYEQLAEGSRLGHKCSSDDDEIPAKEEVRGHREAPHQGSISSYRSKILGRRDRKVANTRSQSTSRVDPINSTNEVASLMRTARRSLSSPRHKDDEMATSPNGDGRSPQRTDSSSTGIGKSSSSSKVQENLRKFEEERKRLEKERRKFEQEKHDMDRLRVRRLEEFDRRRITEGYNTFKSQIPRLNAKRGSDDKQSLIENFNRAQKLSNENKVEEKPERLLEKSPSPRAVEEKEEKRSQTPQRSASLREPNRKASIEPADFESSTVSCSTTEEDVGDETEDDPRSAARNRFLSKKPKEDLAPNGVHDFAPKDKDSPEVKNKIPPGRKLAMKELWKEFKLAKRDELEKMRLLRNRCFSNLIILIIFCGIGGIIFRFVEGAFENFYKCGVKRVKRDFVDQLWLSSHSLREEDWKALARSRLRKFEEELHMAHEAGMTSYSGQKAWSFLNGWAYCLTVVTTIGYGHISPTTTTGRAITIVYAVIGIPIFLILLADFGKLFTRGIKFLWSYVRRLYYTGSCRKVRKQAQVQDMMRGINMAYEIATFRRPSAFAKDEEDGKGVQDGTTTTGLHLSPSQQDIGTPQTPMPSEIEIDDEFNLPISLAFFILITYILIGASIYSMWEEWSFFESFYFVFISMSTIGFGDFVPNHPMYMMASIVYLMFGLSLTSMCINVVQVKLSDSFKHASAKIGATIGLKMAEEASLKNSQNGSPVDLASVHSLHSTSPKIEISGTDTQSAADS</sequence>
<evidence type="ECO:0000313" key="13">
    <source>
        <dbReference type="Proteomes" id="UP000092461"/>
    </source>
</evidence>
<comment type="similarity">
    <text evidence="8">Belongs to the two pore domain potassium channel (TC 1.A.1.8) family.</text>
</comment>
<proteinExistence type="inferred from homology"/>
<evidence type="ECO:0000256" key="2">
    <source>
        <dbReference type="ARBA" id="ARBA00022448"/>
    </source>
</evidence>
<dbReference type="GO" id="GO:0030322">
    <property type="term" value="P:stabilization of membrane potential"/>
    <property type="evidence" value="ECO:0007669"/>
    <property type="project" value="TreeGrafter"/>
</dbReference>
<feature type="transmembrane region" description="Helical" evidence="10">
    <location>
        <begin position="871"/>
        <end position="887"/>
    </location>
</feature>
<dbReference type="PRINTS" id="PR01333">
    <property type="entry name" value="2POREKCHANEL"/>
</dbReference>
<keyword evidence="7 8" id="KW-0407">Ion channel</keyword>
<keyword evidence="5 8" id="KW-0406">Ion transport</keyword>
<dbReference type="GO" id="GO:0015271">
    <property type="term" value="F:outward rectifier potassium channel activity"/>
    <property type="evidence" value="ECO:0007669"/>
    <property type="project" value="TreeGrafter"/>
</dbReference>
<dbReference type="Proteomes" id="UP000092461">
    <property type="component" value="Unassembled WGS sequence"/>
</dbReference>
<feature type="transmembrane region" description="Helical" evidence="10">
    <location>
        <begin position="720"/>
        <end position="741"/>
    </location>
</feature>
<feature type="transmembrane region" description="Helical" evidence="10">
    <location>
        <begin position="125"/>
        <end position="149"/>
    </location>
</feature>
<dbReference type="Pfam" id="PF07885">
    <property type="entry name" value="Ion_trans_2"/>
    <property type="match status" value="2"/>
</dbReference>
<evidence type="ECO:0000256" key="6">
    <source>
        <dbReference type="ARBA" id="ARBA00023136"/>
    </source>
</evidence>
<keyword evidence="13" id="KW-1185">Reference proteome</keyword>
<evidence type="ECO:0000256" key="9">
    <source>
        <dbReference type="SAM" id="MobiDB-lite"/>
    </source>
</evidence>
<evidence type="ECO:0000256" key="4">
    <source>
        <dbReference type="ARBA" id="ARBA00022989"/>
    </source>
</evidence>
<protein>
    <recommendedName>
        <fullName evidence="11">Potassium channel domain-containing protein</fullName>
    </recommendedName>
</protein>
<evidence type="ECO:0000256" key="10">
    <source>
        <dbReference type="SAM" id="Phobius"/>
    </source>
</evidence>
<feature type="domain" description="Potassium channel" evidence="11">
    <location>
        <begin position="847"/>
        <end position="919"/>
    </location>
</feature>
<feature type="transmembrane region" description="Helical" evidence="10">
    <location>
        <begin position="893"/>
        <end position="915"/>
    </location>
</feature>
<feature type="compositionally biased region" description="Basic and acidic residues" evidence="9">
    <location>
        <begin position="267"/>
        <end position="280"/>
    </location>
</feature>
<comment type="subcellular location">
    <subcellularLocation>
        <location evidence="1">Membrane</location>
        <topology evidence="1">Multi-pass membrane protein</topology>
    </subcellularLocation>
</comment>
<name>A0A1B0CR39_LUTLO</name>
<dbReference type="InterPro" id="IPR013099">
    <property type="entry name" value="K_chnl_dom"/>
</dbReference>
<dbReference type="SUPFAM" id="SSF81324">
    <property type="entry name" value="Voltage-gated potassium channels"/>
    <property type="match status" value="3"/>
</dbReference>
<feature type="compositionally biased region" description="Polar residues" evidence="9">
    <location>
        <begin position="302"/>
        <end position="320"/>
    </location>
</feature>
<dbReference type="GO" id="GO:0005886">
    <property type="term" value="C:plasma membrane"/>
    <property type="evidence" value="ECO:0007669"/>
    <property type="project" value="TreeGrafter"/>
</dbReference>
<dbReference type="VEuPathDB" id="VectorBase:LLOJ007338"/>
<evidence type="ECO:0000313" key="12">
    <source>
        <dbReference type="EnsemblMetazoa" id="LLOJ007338-PA"/>
    </source>
</evidence>
<feature type="domain" description="Potassium channel" evidence="11">
    <location>
        <begin position="684"/>
        <end position="742"/>
    </location>
</feature>
<feature type="compositionally biased region" description="Low complexity" evidence="9">
    <location>
        <begin position="357"/>
        <end position="370"/>
    </location>
</feature>
<reference evidence="12" key="1">
    <citation type="submission" date="2020-05" db="UniProtKB">
        <authorList>
            <consortium name="EnsemblMetazoa"/>
        </authorList>
    </citation>
    <scope>IDENTIFICATION</scope>
    <source>
        <strain evidence="12">Jacobina</strain>
    </source>
</reference>
<dbReference type="EnsemblMetazoa" id="LLOJ007338-RA">
    <property type="protein sequence ID" value="LLOJ007338-PA"/>
    <property type="gene ID" value="LLOJ007338"/>
</dbReference>
<evidence type="ECO:0000256" key="1">
    <source>
        <dbReference type="ARBA" id="ARBA00004141"/>
    </source>
</evidence>
<evidence type="ECO:0000256" key="7">
    <source>
        <dbReference type="ARBA" id="ARBA00023303"/>
    </source>
</evidence>
<feature type="region of interest" description="Disordered" evidence="9">
    <location>
        <begin position="1"/>
        <end position="24"/>
    </location>
</feature>
<feature type="transmembrane region" description="Helical" evidence="10">
    <location>
        <begin position="219"/>
        <end position="238"/>
    </location>
</feature>
<keyword evidence="4 10" id="KW-1133">Transmembrane helix</keyword>
<dbReference type="PANTHER" id="PTHR11003:SF335">
    <property type="entry name" value="POTASSIUM CHANNEL DOMAIN-CONTAINING PROTEIN"/>
    <property type="match status" value="1"/>
</dbReference>
<dbReference type="Gene3D" id="1.10.287.70">
    <property type="match status" value="2"/>
</dbReference>
<feature type="transmembrane region" description="Helical" evidence="10">
    <location>
        <begin position="686"/>
        <end position="708"/>
    </location>
</feature>
<keyword evidence="2 8" id="KW-0813">Transport</keyword>
<feature type="compositionally biased region" description="Basic and acidic residues" evidence="9">
    <location>
        <begin position="552"/>
        <end position="564"/>
    </location>
</feature>
<keyword evidence="6 10" id="KW-0472">Membrane</keyword>
<feature type="compositionally biased region" description="Acidic residues" evidence="9">
    <location>
        <begin position="515"/>
        <end position="525"/>
    </location>
</feature>
<dbReference type="PANTHER" id="PTHR11003">
    <property type="entry name" value="POTASSIUM CHANNEL, SUBFAMILY K"/>
    <property type="match status" value="1"/>
</dbReference>
<keyword evidence="3 8" id="KW-0812">Transmembrane</keyword>
<accession>A0A1B0CR39</accession>
<dbReference type="InterPro" id="IPR003280">
    <property type="entry name" value="2pore_dom_K_chnl"/>
</dbReference>
<evidence type="ECO:0000256" key="3">
    <source>
        <dbReference type="ARBA" id="ARBA00022692"/>
    </source>
</evidence>
<feature type="compositionally biased region" description="Basic and acidic residues" evidence="9">
    <location>
        <begin position="453"/>
        <end position="466"/>
    </location>
</feature>
<dbReference type="EMBL" id="AJWK01024371">
    <property type="status" value="NOT_ANNOTATED_CDS"/>
    <property type="molecule type" value="Genomic_DNA"/>
</dbReference>
<organism evidence="12 13">
    <name type="scientific">Lutzomyia longipalpis</name>
    <name type="common">Sand fly</name>
    <dbReference type="NCBI Taxonomy" id="7200"/>
    <lineage>
        <taxon>Eukaryota</taxon>
        <taxon>Metazoa</taxon>
        <taxon>Ecdysozoa</taxon>
        <taxon>Arthropoda</taxon>
        <taxon>Hexapoda</taxon>
        <taxon>Insecta</taxon>
        <taxon>Pterygota</taxon>
        <taxon>Neoptera</taxon>
        <taxon>Endopterygota</taxon>
        <taxon>Diptera</taxon>
        <taxon>Nematocera</taxon>
        <taxon>Psychodoidea</taxon>
        <taxon>Psychodidae</taxon>
        <taxon>Lutzomyia</taxon>
        <taxon>Lutzomyia</taxon>
    </lineage>
</organism>
<dbReference type="AlphaFoldDB" id="A0A1B0CR39"/>
<feature type="compositionally biased region" description="Basic and acidic residues" evidence="9">
    <location>
        <begin position="473"/>
        <end position="482"/>
    </location>
</feature>
<evidence type="ECO:0000259" key="11">
    <source>
        <dbReference type="Pfam" id="PF07885"/>
    </source>
</evidence>
<feature type="region of interest" description="Disordered" evidence="9">
    <location>
        <begin position="445"/>
        <end position="567"/>
    </location>
</feature>